<organism evidence="2 3">
    <name type="scientific">Abeliophyllum distichum</name>
    <dbReference type="NCBI Taxonomy" id="126358"/>
    <lineage>
        <taxon>Eukaryota</taxon>
        <taxon>Viridiplantae</taxon>
        <taxon>Streptophyta</taxon>
        <taxon>Embryophyta</taxon>
        <taxon>Tracheophyta</taxon>
        <taxon>Spermatophyta</taxon>
        <taxon>Magnoliopsida</taxon>
        <taxon>eudicotyledons</taxon>
        <taxon>Gunneridae</taxon>
        <taxon>Pentapetalae</taxon>
        <taxon>asterids</taxon>
        <taxon>lamiids</taxon>
        <taxon>Lamiales</taxon>
        <taxon>Oleaceae</taxon>
        <taxon>Forsythieae</taxon>
        <taxon>Abeliophyllum</taxon>
    </lineage>
</organism>
<dbReference type="EMBL" id="JBFOLK010000001">
    <property type="protein sequence ID" value="KAL2541752.1"/>
    <property type="molecule type" value="Genomic_DNA"/>
</dbReference>
<protein>
    <recommendedName>
        <fullName evidence="4">Reverse transcriptase domain-containing protein</fullName>
    </recommendedName>
</protein>
<reference evidence="3" key="1">
    <citation type="submission" date="2024-07" db="EMBL/GenBank/DDBJ databases">
        <title>Two chromosome-level genome assemblies of Korean endemic species Abeliophyllum distichum and Forsythia ovata (Oleaceae).</title>
        <authorList>
            <person name="Jang H."/>
        </authorList>
    </citation>
    <scope>NUCLEOTIDE SEQUENCE [LARGE SCALE GENOMIC DNA]</scope>
</reference>
<comment type="caution">
    <text evidence="2">The sequence shown here is derived from an EMBL/GenBank/DDBJ whole genome shotgun (WGS) entry which is preliminary data.</text>
</comment>
<keyword evidence="3" id="KW-1185">Reference proteome</keyword>
<sequence>MNYQMYFGKITPPLGASGRNTVQTIFWNGSNNVEVVNPTLRMQIEQTDNNITRVEINLLEKVRERAAIKTMAYKRKAAKYFDHRVKSRSFQPHDLVLKSSAAAGHPPSKLKPN</sequence>
<name>A0ABD1VWH6_9LAMI</name>
<feature type="region of interest" description="Disordered" evidence="1">
    <location>
        <begin position="92"/>
        <end position="113"/>
    </location>
</feature>
<dbReference type="AlphaFoldDB" id="A0ABD1VWH6"/>
<gene>
    <name evidence="2" type="ORF">Adt_02730</name>
</gene>
<evidence type="ECO:0000256" key="1">
    <source>
        <dbReference type="SAM" id="MobiDB-lite"/>
    </source>
</evidence>
<dbReference type="Proteomes" id="UP001604336">
    <property type="component" value="Unassembled WGS sequence"/>
</dbReference>
<proteinExistence type="predicted"/>
<accession>A0ABD1VWH6</accession>
<evidence type="ECO:0008006" key="4">
    <source>
        <dbReference type="Google" id="ProtNLM"/>
    </source>
</evidence>
<evidence type="ECO:0000313" key="2">
    <source>
        <dbReference type="EMBL" id="KAL2541752.1"/>
    </source>
</evidence>
<evidence type="ECO:0000313" key="3">
    <source>
        <dbReference type="Proteomes" id="UP001604336"/>
    </source>
</evidence>